<dbReference type="Proteomes" id="UP000004217">
    <property type="component" value="Unassembled WGS sequence"/>
</dbReference>
<dbReference type="SUPFAM" id="SSF53254">
    <property type="entry name" value="Phosphoglycerate mutase-like"/>
    <property type="match status" value="1"/>
</dbReference>
<keyword evidence="2" id="KW-1185">Reference proteome</keyword>
<gene>
    <name evidence="1" type="ORF">SZN_10923</name>
</gene>
<dbReference type="GO" id="GO:0005737">
    <property type="term" value="C:cytoplasm"/>
    <property type="evidence" value="ECO:0007669"/>
    <property type="project" value="TreeGrafter"/>
</dbReference>
<reference evidence="1 2" key="1">
    <citation type="submission" date="2011-08" db="EMBL/GenBank/DDBJ databases">
        <authorList>
            <person name="Lin Y."/>
            <person name="Hao X."/>
            <person name="Johnstone L."/>
            <person name="Miller S.J."/>
            <person name="Wei G."/>
            <person name="Rensing C."/>
        </authorList>
    </citation>
    <scope>NUCLEOTIDE SEQUENCE [LARGE SCALE GENOMIC DNA]</scope>
    <source>
        <strain evidence="1 2">K42</strain>
    </source>
</reference>
<dbReference type="PANTHER" id="PTHR48100:SF62">
    <property type="entry name" value="GLUCOSYL-3-PHOSPHOGLYCERATE PHOSPHATASE"/>
    <property type="match status" value="1"/>
</dbReference>
<protein>
    <submittedName>
        <fullName evidence="1">Phosphoglycerate mutase</fullName>
    </submittedName>
</protein>
<accession>G2G9L4</accession>
<dbReference type="InterPro" id="IPR029033">
    <property type="entry name" value="His_PPase_superfam"/>
</dbReference>
<comment type="caution">
    <text evidence="1">The sequence shown here is derived from an EMBL/GenBank/DDBJ whole genome shotgun (WGS) entry which is preliminary data.</text>
</comment>
<organism evidence="1 2">
    <name type="scientific">Streptomyces zinciresistens K42</name>
    <dbReference type="NCBI Taxonomy" id="700597"/>
    <lineage>
        <taxon>Bacteria</taxon>
        <taxon>Bacillati</taxon>
        <taxon>Actinomycetota</taxon>
        <taxon>Actinomycetes</taxon>
        <taxon>Kitasatosporales</taxon>
        <taxon>Streptomycetaceae</taxon>
        <taxon>Streptomyces</taxon>
    </lineage>
</organism>
<dbReference type="CDD" id="cd07067">
    <property type="entry name" value="HP_PGM_like"/>
    <property type="match status" value="1"/>
</dbReference>
<evidence type="ECO:0000313" key="1">
    <source>
        <dbReference type="EMBL" id="EGX59793.1"/>
    </source>
</evidence>
<dbReference type="InterPro" id="IPR013078">
    <property type="entry name" value="His_Pase_superF_clade-1"/>
</dbReference>
<sequence>MADIWLMRHGAYEGHRPGYHAPHEAALTQEGRDQVRRSLPLPEDITAIVTSPMPRARQTATLVSHLTGLPIVAISGLLAEWRAPSIVLGRTAETYPPAYRAWRARRLANPSLRCEDGESLIDLHTRARHCAAFLHHSAGRHGPLVAVSHTLLLGVLTHLQEGPAAFTTAAKTPWQFAERHLLPAACCLLPAACCLPTNAWHLAFSGLPNSWPTADAPGSACPLARACMPKARTGRRSLTGKPCLPRHY</sequence>
<dbReference type="EMBL" id="AGBF01000024">
    <property type="protein sequence ID" value="EGX59793.1"/>
    <property type="molecule type" value="Genomic_DNA"/>
</dbReference>
<dbReference type="PANTHER" id="PTHR48100">
    <property type="entry name" value="BROAD-SPECIFICITY PHOSPHATASE YOR283W-RELATED"/>
    <property type="match status" value="1"/>
</dbReference>
<dbReference type="AlphaFoldDB" id="G2G9L4"/>
<name>G2G9L4_9ACTN</name>
<proteinExistence type="predicted"/>
<dbReference type="SMART" id="SM00855">
    <property type="entry name" value="PGAM"/>
    <property type="match status" value="1"/>
</dbReference>
<dbReference type="Pfam" id="PF00300">
    <property type="entry name" value="His_Phos_1"/>
    <property type="match status" value="1"/>
</dbReference>
<dbReference type="GO" id="GO:0016791">
    <property type="term" value="F:phosphatase activity"/>
    <property type="evidence" value="ECO:0007669"/>
    <property type="project" value="TreeGrafter"/>
</dbReference>
<dbReference type="RefSeq" id="WP_007494210.1">
    <property type="nucleotide sequence ID" value="NZ_AGBF01000024.1"/>
</dbReference>
<dbReference type="InterPro" id="IPR050275">
    <property type="entry name" value="PGM_Phosphatase"/>
</dbReference>
<dbReference type="Gene3D" id="3.40.50.1240">
    <property type="entry name" value="Phosphoglycerate mutase-like"/>
    <property type="match status" value="1"/>
</dbReference>
<evidence type="ECO:0000313" key="2">
    <source>
        <dbReference type="Proteomes" id="UP000004217"/>
    </source>
</evidence>